<comment type="similarity">
    <text evidence="1">Belongs to the peptidase S9A family.</text>
</comment>
<proteinExistence type="inferred from homology"/>
<dbReference type="GO" id="GO:0006508">
    <property type="term" value="P:proteolysis"/>
    <property type="evidence" value="ECO:0007669"/>
    <property type="project" value="InterPro"/>
</dbReference>
<evidence type="ECO:0000313" key="3">
    <source>
        <dbReference type="EMBL" id="AAK75441.1"/>
    </source>
</evidence>
<dbReference type="InterPro" id="IPR002470">
    <property type="entry name" value="Peptidase_S9A"/>
</dbReference>
<reference evidence="3 4" key="1">
    <citation type="journal article" date="2001" name="Science">
        <title>Complete genome sequence of a virulent isolate of Streptococcus pneumoniae.</title>
        <authorList>
            <person name="Tettelin H."/>
            <person name="Nelson K.E."/>
            <person name="Paulsen I.T."/>
            <person name="Eisen J.A."/>
            <person name="Read T.D."/>
            <person name="Peterson S."/>
            <person name="Heidelberg J."/>
            <person name="DeBoy R.T."/>
            <person name="Haft D.H."/>
            <person name="Dodson R.J."/>
            <person name="Durkin A.S."/>
            <person name="Gwinn M."/>
            <person name="Kolonay J.F."/>
            <person name="Nelson W.C."/>
            <person name="Peterson J.D."/>
            <person name="Umayam L.A."/>
            <person name="White O."/>
            <person name="Salzberg S.L."/>
            <person name="Lewis M.R."/>
            <person name="Radune D."/>
            <person name="Holtzapple E."/>
            <person name="Khouri H."/>
            <person name="Wolf A.M."/>
            <person name="Utterback T.R."/>
            <person name="Hansen C.L."/>
            <person name="McDonald L.A."/>
            <person name="Feldblyum T.V."/>
            <person name="Angiuoli S."/>
            <person name="Dickinson T."/>
            <person name="Hickey E.K."/>
            <person name="Holt I.E."/>
            <person name="Loftus B.J."/>
            <person name="Yang F."/>
            <person name="Smith H.O."/>
            <person name="Venter J.C."/>
            <person name="Dougherty B.A."/>
            <person name="Morrison D.A."/>
            <person name="Hollingshead S.K."/>
            <person name="Fraser C.M."/>
        </authorList>
    </citation>
    <scope>NUCLEOTIDE SEQUENCE [LARGE SCALE GENOMIC DNA]</scope>
    <source>
        <strain evidence="4">ATCC BAA-334 / TIGR4</strain>
    </source>
</reference>
<dbReference type="Gene3D" id="2.130.10.120">
    <property type="entry name" value="Prolyl oligopeptidase, N-terminal domain"/>
    <property type="match status" value="1"/>
</dbReference>
<dbReference type="SUPFAM" id="SSF53474">
    <property type="entry name" value="alpha/beta-Hydrolases"/>
    <property type="match status" value="1"/>
</dbReference>
<dbReference type="GO" id="GO:0004252">
    <property type="term" value="F:serine-type endopeptidase activity"/>
    <property type="evidence" value="ECO:0007669"/>
    <property type="project" value="InterPro"/>
</dbReference>
<dbReference type="KEGG" id="spn:SP_1343"/>
<dbReference type="EnsemblBacteria" id="AAK75441">
    <property type="protein sequence ID" value="AAK75441"/>
    <property type="gene ID" value="SP_1343"/>
</dbReference>
<dbReference type="BioCyc" id="SPNE170187:G1FZB-1353-MONOMER"/>
<dbReference type="InterPro" id="IPR001375">
    <property type="entry name" value="Peptidase_S9_cat"/>
</dbReference>
<name>A0A0H2UQF4_STRPN</name>
<dbReference type="Gene3D" id="3.40.50.1820">
    <property type="entry name" value="alpha/beta hydrolase"/>
    <property type="match status" value="1"/>
</dbReference>
<sequence>MNQSNEIFLNTIQEKTHYKRSISSSFQELKKWNSLIFRRGRYWYQFDNWSIPNTGVIKEWYVEDNDWIPKVSSSSLDNSNSLKIVFDVEKYTLPDDSILQDVRISSDESYIVLVVSSLRTTNLIGIKKYTMEELFIIEDISVESSFYLGKFGVMYTRSKEYGRPSKLFYKSFDSFTEEELFEENECSFRLKIVHIDSNNCFVKSVDFQKGRIFLYSFDRTGFVRHSYTETVAPTPRDIALFSTEKAQYFLGLSSTEEKKDQLILRETSSGDRVSITIPYQDRARRVHCIGRYILLDCSNAANSVFYLATFKNNSLRELSVNKITFDEKTTLYENSFSDRVLLFLERRTFYEKILSFDLIENTLKTEFERPIIKSNNTKYFSKVIWTKKDSYDVSIPISLFWKSEDTDELPRRKKCILSVYGAYGKNDNSDLDEIMLSIIDAGFIYAIVHVRGGGYLGGEWYRSGKALNKWNSIRDFIEGVNYLRENDVIDSKRLGLITSSAGGIIAGAVLNEEKNLLQSILLFSPFINPYDTLQNPNDPLSKTEIAEWGDIRDPEVKAYIKSYSPMQNIEKARDSNTVIVNILGEKDPYINNNEVIEWSKKLNSIGVKSLLYLNKAAGHGGFTPSDVLLMIDTLNYFFEEVGRNNL</sequence>
<dbReference type="AlphaFoldDB" id="A0A0H2UQF4"/>
<feature type="domain" description="Peptidase S9 prolyl oligopeptidase catalytic" evidence="2">
    <location>
        <begin position="438"/>
        <end position="640"/>
    </location>
</feature>
<dbReference type="InterPro" id="IPR051543">
    <property type="entry name" value="Serine_Peptidase_S9A"/>
</dbReference>
<dbReference type="RefSeq" id="WP_001076606.1">
    <property type="nucleotide sequence ID" value="NC_003028.3"/>
</dbReference>
<protein>
    <submittedName>
        <fullName evidence="3">Prolyl oligopeptidase family protein</fullName>
    </submittedName>
</protein>
<dbReference type="PANTHER" id="PTHR11757">
    <property type="entry name" value="PROTEASE FAMILY S9A OLIGOPEPTIDASE"/>
    <property type="match status" value="1"/>
</dbReference>
<dbReference type="InterPro" id="IPR029058">
    <property type="entry name" value="AB_hydrolase_fold"/>
</dbReference>
<dbReference type="eggNOG" id="COG1770">
    <property type="taxonomic scope" value="Bacteria"/>
</dbReference>
<dbReference type="EMBL" id="AE005672">
    <property type="protein sequence ID" value="AAK75441.1"/>
    <property type="molecule type" value="Genomic_DNA"/>
</dbReference>
<dbReference type="Proteomes" id="UP000000585">
    <property type="component" value="Chromosome"/>
</dbReference>
<evidence type="ECO:0000313" key="4">
    <source>
        <dbReference type="Proteomes" id="UP000000585"/>
    </source>
</evidence>
<gene>
    <name evidence="3" type="ordered locus">SP_1343</name>
</gene>
<organism evidence="3 4">
    <name type="scientific">Streptococcus pneumoniae serotype 4 (strain ATCC BAA-334 / TIGR4)</name>
    <dbReference type="NCBI Taxonomy" id="170187"/>
    <lineage>
        <taxon>Bacteria</taxon>
        <taxon>Bacillati</taxon>
        <taxon>Bacillota</taxon>
        <taxon>Bacilli</taxon>
        <taxon>Lactobacillales</taxon>
        <taxon>Streptococcaceae</taxon>
        <taxon>Streptococcus</taxon>
    </lineage>
</organism>
<evidence type="ECO:0000256" key="1">
    <source>
        <dbReference type="ARBA" id="ARBA00005228"/>
    </source>
</evidence>
<dbReference type="PRINTS" id="PR00862">
    <property type="entry name" value="PROLIGOPTASE"/>
</dbReference>
<dbReference type="Pfam" id="PF00326">
    <property type="entry name" value="Peptidase_S9"/>
    <property type="match status" value="1"/>
</dbReference>
<accession>A0A0H2UQF4</accession>
<dbReference type="PANTHER" id="PTHR11757:SF19">
    <property type="entry name" value="PROLYL ENDOPEPTIDASE-LIKE"/>
    <property type="match status" value="1"/>
</dbReference>
<dbReference type="PaxDb" id="170187-SP_1343"/>
<keyword evidence="4" id="KW-1185">Reference proteome</keyword>
<evidence type="ECO:0000259" key="2">
    <source>
        <dbReference type="Pfam" id="PF00326"/>
    </source>
</evidence>